<evidence type="ECO:0000313" key="2">
    <source>
        <dbReference type="EMBL" id="CAA7038812.1"/>
    </source>
</evidence>
<dbReference type="PANTHER" id="PTHR33325:SF11">
    <property type="entry name" value="COLD SHOCK DOMAIN-CONTAINING PROTEIN 4-LIKE"/>
    <property type="match status" value="1"/>
</dbReference>
<evidence type="ECO:0000256" key="1">
    <source>
        <dbReference type="SAM" id="MobiDB-lite"/>
    </source>
</evidence>
<sequence length="324" mass="37686">MSNLTKLEIAALDISGNNYLSWTVGEKLHLKGNGLLSTINKSGKTFDEQKAKAMIFLRHHIHDGLKDEYITKEDLADLWNSVKVRFDHQKYMILPQARYEWLNLRFQDYKSVAEYNSIMYNIISRMKMCGENISEFDMLEKTLSTFHPENIIFEQQYRAREFTSYSELMQILVVAEKNNQLVMLNHQLCPIGSAPFPEANVASSIHTKKPERERRRGRGRGRDRGRGRGRGRENDDSRALKRKGERNCYRCGMNNHFEHTCRTPKYLADLYKASQQAKNKDTETNFISDEPGPSFYGLSDDFHWMSPTISLILKNQLSQRKSSL</sequence>
<evidence type="ECO:0000313" key="3">
    <source>
        <dbReference type="Proteomes" id="UP000467841"/>
    </source>
</evidence>
<organism evidence="2 3">
    <name type="scientific">Microthlaspi erraticum</name>
    <dbReference type="NCBI Taxonomy" id="1685480"/>
    <lineage>
        <taxon>Eukaryota</taxon>
        <taxon>Viridiplantae</taxon>
        <taxon>Streptophyta</taxon>
        <taxon>Embryophyta</taxon>
        <taxon>Tracheophyta</taxon>
        <taxon>Spermatophyta</taxon>
        <taxon>Magnoliopsida</taxon>
        <taxon>eudicotyledons</taxon>
        <taxon>Gunneridae</taxon>
        <taxon>Pentapetalae</taxon>
        <taxon>rosids</taxon>
        <taxon>malvids</taxon>
        <taxon>Brassicales</taxon>
        <taxon>Brassicaceae</taxon>
        <taxon>Coluteocarpeae</taxon>
        <taxon>Microthlaspi</taxon>
    </lineage>
</organism>
<dbReference type="EMBL" id="CACVBM020001198">
    <property type="protein sequence ID" value="CAA7038812.1"/>
    <property type="molecule type" value="Genomic_DNA"/>
</dbReference>
<gene>
    <name evidence="2" type="ORF">MERR_LOCUS26047</name>
</gene>
<evidence type="ECO:0008006" key="4">
    <source>
        <dbReference type="Google" id="ProtNLM"/>
    </source>
</evidence>
<feature type="region of interest" description="Disordered" evidence="1">
    <location>
        <begin position="200"/>
        <end position="239"/>
    </location>
</feature>
<dbReference type="AlphaFoldDB" id="A0A6D2JQA8"/>
<reference evidence="2" key="1">
    <citation type="submission" date="2020-01" db="EMBL/GenBank/DDBJ databases">
        <authorList>
            <person name="Mishra B."/>
        </authorList>
    </citation>
    <scope>NUCLEOTIDE SEQUENCE [LARGE SCALE GENOMIC DNA]</scope>
</reference>
<keyword evidence="3" id="KW-1185">Reference proteome</keyword>
<dbReference type="Proteomes" id="UP000467841">
    <property type="component" value="Unassembled WGS sequence"/>
</dbReference>
<protein>
    <recommendedName>
        <fullName evidence="4">CCHC-type domain-containing protein</fullName>
    </recommendedName>
</protein>
<proteinExistence type="predicted"/>
<name>A0A6D2JQA8_9BRAS</name>
<feature type="compositionally biased region" description="Basic and acidic residues" evidence="1">
    <location>
        <begin position="208"/>
        <end position="239"/>
    </location>
</feature>
<accession>A0A6D2JQA8</accession>
<comment type="caution">
    <text evidence="2">The sequence shown here is derived from an EMBL/GenBank/DDBJ whole genome shotgun (WGS) entry which is preliminary data.</text>
</comment>
<dbReference type="OrthoDB" id="1737433at2759"/>
<dbReference type="PANTHER" id="PTHR33325">
    <property type="entry name" value="ZINC FINGER, CCHC-TYPE-RELATED"/>
    <property type="match status" value="1"/>
</dbReference>